<dbReference type="AlphaFoldDB" id="A0A4Z2JFD5"/>
<dbReference type="EMBL" id="SRLO01000005">
    <property type="protein sequence ID" value="TNN88513.1"/>
    <property type="molecule type" value="Genomic_DNA"/>
</dbReference>
<keyword evidence="2" id="KW-1185">Reference proteome</keyword>
<evidence type="ECO:0000313" key="1">
    <source>
        <dbReference type="EMBL" id="TNN88513.1"/>
    </source>
</evidence>
<proteinExistence type="predicted"/>
<gene>
    <name evidence="1" type="ORF">EYF80_001296</name>
</gene>
<accession>A0A4Z2JFD5</accession>
<reference evidence="1 2" key="1">
    <citation type="submission" date="2019-03" db="EMBL/GenBank/DDBJ databases">
        <title>First draft genome of Liparis tanakae, snailfish: a comprehensive survey of snailfish specific genes.</title>
        <authorList>
            <person name="Kim W."/>
            <person name="Song I."/>
            <person name="Jeong J.-H."/>
            <person name="Kim D."/>
            <person name="Kim S."/>
            <person name="Ryu S."/>
            <person name="Song J.Y."/>
            <person name="Lee S.K."/>
        </authorList>
    </citation>
    <scope>NUCLEOTIDE SEQUENCE [LARGE SCALE GENOMIC DNA]</scope>
    <source>
        <tissue evidence="1">Muscle</tissue>
    </source>
</reference>
<protein>
    <submittedName>
        <fullName evidence="1">Uncharacterized protein</fullName>
    </submittedName>
</protein>
<comment type="caution">
    <text evidence="1">The sequence shown here is derived from an EMBL/GenBank/DDBJ whole genome shotgun (WGS) entry which is preliminary data.</text>
</comment>
<organism evidence="1 2">
    <name type="scientific">Liparis tanakae</name>
    <name type="common">Tanaka's snailfish</name>
    <dbReference type="NCBI Taxonomy" id="230148"/>
    <lineage>
        <taxon>Eukaryota</taxon>
        <taxon>Metazoa</taxon>
        <taxon>Chordata</taxon>
        <taxon>Craniata</taxon>
        <taxon>Vertebrata</taxon>
        <taxon>Euteleostomi</taxon>
        <taxon>Actinopterygii</taxon>
        <taxon>Neopterygii</taxon>
        <taxon>Teleostei</taxon>
        <taxon>Neoteleostei</taxon>
        <taxon>Acanthomorphata</taxon>
        <taxon>Eupercaria</taxon>
        <taxon>Perciformes</taxon>
        <taxon>Cottioidei</taxon>
        <taxon>Cottales</taxon>
        <taxon>Liparidae</taxon>
        <taxon>Liparis</taxon>
    </lineage>
</organism>
<name>A0A4Z2JFD5_9TELE</name>
<evidence type="ECO:0000313" key="2">
    <source>
        <dbReference type="Proteomes" id="UP000314294"/>
    </source>
</evidence>
<sequence>MRLSLLVRSSRQLVWRRMRLLAEPIPSWAGRAAILHRSTGRHRRRREVLCAHQFADAVARKGVWESFEGQRTFLRTEVGVGQRRVQREQVGWRGQDLSPLCIRENGSVGLIWQRKKRGKQTITSILMSLPAHRSSPAAPGGVSLSAGFPSPLSLHPAWPAPSAHTLDMRGNTDQYNSFWTTGWTVGQDSLKKES</sequence>
<dbReference type="Proteomes" id="UP000314294">
    <property type="component" value="Unassembled WGS sequence"/>
</dbReference>